<comment type="caution">
    <text evidence="2">The sequence shown here is derived from an EMBL/GenBank/DDBJ whole genome shotgun (WGS) entry which is preliminary data.</text>
</comment>
<gene>
    <name evidence="2" type="ORF">Pfra01_002795300</name>
</gene>
<protein>
    <submittedName>
        <fullName evidence="2">Unnamed protein product</fullName>
    </submittedName>
</protein>
<evidence type="ECO:0000313" key="2">
    <source>
        <dbReference type="EMBL" id="GMF64007.1"/>
    </source>
</evidence>
<accession>A0A9W7D706</accession>
<dbReference type="EMBL" id="BSXT01007598">
    <property type="protein sequence ID" value="GMF64007.1"/>
    <property type="molecule type" value="Genomic_DNA"/>
</dbReference>
<dbReference type="Proteomes" id="UP001165121">
    <property type="component" value="Unassembled WGS sequence"/>
</dbReference>
<feature type="region of interest" description="Disordered" evidence="1">
    <location>
        <begin position="45"/>
        <end position="71"/>
    </location>
</feature>
<dbReference type="AlphaFoldDB" id="A0A9W7D706"/>
<feature type="compositionally biased region" description="Polar residues" evidence="1">
    <location>
        <begin position="54"/>
        <end position="69"/>
    </location>
</feature>
<proteinExistence type="predicted"/>
<organism evidence="2 3">
    <name type="scientific">Phytophthora fragariaefolia</name>
    <dbReference type="NCBI Taxonomy" id="1490495"/>
    <lineage>
        <taxon>Eukaryota</taxon>
        <taxon>Sar</taxon>
        <taxon>Stramenopiles</taxon>
        <taxon>Oomycota</taxon>
        <taxon>Peronosporomycetes</taxon>
        <taxon>Peronosporales</taxon>
        <taxon>Peronosporaceae</taxon>
        <taxon>Phytophthora</taxon>
    </lineage>
</organism>
<evidence type="ECO:0000256" key="1">
    <source>
        <dbReference type="SAM" id="MobiDB-lite"/>
    </source>
</evidence>
<keyword evidence="3" id="KW-1185">Reference proteome</keyword>
<evidence type="ECO:0000313" key="3">
    <source>
        <dbReference type="Proteomes" id="UP001165121"/>
    </source>
</evidence>
<reference evidence="2" key="1">
    <citation type="submission" date="2023-04" db="EMBL/GenBank/DDBJ databases">
        <title>Phytophthora fragariaefolia NBRC 109709.</title>
        <authorList>
            <person name="Ichikawa N."/>
            <person name="Sato H."/>
            <person name="Tonouchi N."/>
        </authorList>
    </citation>
    <scope>NUCLEOTIDE SEQUENCE</scope>
    <source>
        <strain evidence="2">NBRC 109709</strain>
    </source>
</reference>
<sequence>MASGGGVVSTGNNSKPHRFTELRRYSEGGYVLSITPSVCCPSSPLWGESDRGQQSDTHTTSTSENSKCASPSRLLRAVPHVGRQTYDNVMDSSPTCFHQDGGSPRYIAMDTQASVQVDVTDMSRLPPRWTPVLKSLQGDVEHWLDNNPDMTGYGRPSHLTGVGEYLLICRHQSDGS</sequence>
<name>A0A9W7D706_9STRA</name>